<evidence type="ECO:0000256" key="1">
    <source>
        <dbReference type="SAM" id="SignalP"/>
    </source>
</evidence>
<protein>
    <recommendedName>
        <fullName evidence="4">Tat pathway signal sequence domain protein</fullName>
    </recommendedName>
</protein>
<gene>
    <name evidence="2" type="ORF">A6302_01820</name>
</gene>
<name>A0A1E3H3G7_9HYPH</name>
<reference evidence="2 3" key="1">
    <citation type="submission" date="2016-07" db="EMBL/GenBank/DDBJ databases">
        <title>Draft Genome Sequence of Methylobrevis pamukkalensis PK2.</title>
        <authorList>
            <person name="Vasilenko O.V."/>
            <person name="Doronina N.V."/>
            <person name="Shmareva M.N."/>
            <person name="Tarlachkov S.V."/>
            <person name="Mustakhimov I."/>
            <person name="Trotsenko Y.A."/>
        </authorList>
    </citation>
    <scope>NUCLEOTIDE SEQUENCE [LARGE SCALE GENOMIC DNA]</scope>
    <source>
        <strain evidence="2 3">PK2</strain>
    </source>
</reference>
<sequence>MTVIRKSLRPSVRRLSPARAMIAAAAVCALASPALSQTAEADAPITVELNKLAPNGESCQATIVVRNGGGPLSSLKTDLVMFAPDGIVARRIAVELGPLARNKTFVKAFDIPGTGCDRIGRILLNDVIACADADGAALACLDRVEPTSLSAVTFDK</sequence>
<evidence type="ECO:0008006" key="4">
    <source>
        <dbReference type="Google" id="ProtNLM"/>
    </source>
</evidence>
<dbReference type="Proteomes" id="UP000094622">
    <property type="component" value="Unassembled WGS sequence"/>
</dbReference>
<organism evidence="2 3">
    <name type="scientific">Methylobrevis pamukkalensis</name>
    <dbReference type="NCBI Taxonomy" id="1439726"/>
    <lineage>
        <taxon>Bacteria</taxon>
        <taxon>Pseudomonadati</taxon>
        <taxon>Pseudomonadota</taxon>
        <taxon>Alphaproteobacteria</taxon>
        <taxon>Hyphomicrobiales</taxon>
        <taxon>Pleomorphomonadaceae</taxon>
        <taxon>Methylobrevis</taxon>
    </lineage>
</organism>
<evidence type="ECO:0000313" key="2">
    <source>
        <dbReference type="EMBL" id="ODN70834.1"/>
    </source>
</evidence>
<comment type="caution">
    <text evidence="2">The sequence shown here is derived from an EMBL/GenBank/DDBJ whole genome shotgun (WGS) entry which is preliminary data.</text>
</comment>
<feature type="signal peptide" evidence="1">
    <location>
        <begin position="1"/>
        <end position="36"/>
    </location>
</feature>
<dbReference type="EMBL" id="MCRJ01000037">
    <property type="protein sequence ID" value="ODN70834.1"/>
    <property type="molecule type" value="Genomic_DNA"/>
</dbReference>
<keyword evidence="1" id="KW-0732">Signal</keyword>
<proteinExistence type="predicted"/>
<dbReference type="RefSeq" id="WP_083255616.1">
    <property type="nucleotide sequence ID" value="NZ_MCRJ01000037.1"/>
</dbReference>
<keyword evidence="3" id="KW-1185">Reference proteome</keyword>
<dbReference type="OrthoDB" id="7707524at2"/>
<feature type="chain" id="PRO_5009128928" description="Tat pathway signal sequence domain protein" evidence="1">
    <location>
        <begin position="37"/>
        <end position="156"/>
    </location>
</feature>
<accession>A0A1E3H3G7</accession>
<dbReference type="AlphaFoldDB" id="A0A1E3H3G7"/>
<evidence type="ECO:0000313" key="3">
    <source>
        <dbReference type="Proteomes" id="UP000094622"/>
    </source>
</evidence>